<feature type="transmembrane region" description="Helical" evidence="2">
    <location>
        <begin position="12"/>
        <end position="33"/>
    </location>
</feature>
<keyword evidence="5" id="KW-1185">Reference proteome</keyword>
<accession>A0A1D3CR01</accession>
<keyword evidence="2" id="KW-0812">Transmembrane</keyword>
<proteinExistence type="inferred from homology"/>
<gene>
    <name evidence="4" type="ORF">cyc_06143</name>
</gene>
<dbReference type="InterPro" id="IPR001199">
    <property type="entry name" value="Cyt_B5-like_heme/steroid-bd"/>
</dbReference>
<dbReference type="Pfam" id="PF00173">
    <property type="entry name" value="Cyt-b5"/>
    <property type="match status" value="1"/>
</dbReference>
<dbReference type="SUPFAM" id="SSF55856">
    <property type="entry name" value="Cytochrome b5-like heme/steroid binding domain"/>
    <property type="match status" value="1"/>
</dbReference>
<protein>
    <submittedName>
        <fullName evidence="4">Cytochrome b5 family heme steroid binding domain-containing protein</fullName>
    </submittedName>
</protein>
<comment type="caution">
    <text evidence="4">The sequence shown here is derived from an EMBL/GenBank/DDBJ whole genome shotgun (WGS) entry which is preliminary data.</text>
</comment>
<dbReference type="InterPro" id="IPR050577">
    <property type="entry name" value="MAPR/NEUFC/NENF-like"/>
</dbReference>
<dbReference type="InParanoid" id="A0A1D3CR01"/>
<dbReference type="GO" id="GO:0012505">
    <property type="term" value="C:endomembrane system"/>
    <property type="evidence" value="ECO:0007669"/>
    <property type="project" value="TreeGrafter"/>
</dbReference>
<evidence type="ECO:0000256" key="1">
    <source>
        <dbReference type="ARBA" id="ARBA00038357"/>
    </source>
</evidence>
<dbReference type="VEuPathDB" id="ToxoDB:cyc_06143"/>
<evidence type="ECO:0000313" key="4">
    <source>
        <dbReference type="EMBL" id="OEH73631.1"/>
    </source>
</evidence>
<organism evidence="4 5">
    <name type="scientific">Cyclospora cayetanensis</name>
    <dbReference type="NCBI Taxonomy" id="88456"/>
    <lineage>
        <taxon>Eukaryota</taxon>
        <taxon>Sar</taxon>
        <taxon>Alveolata</taxon>
        <taxon>Apicomplexa</taxon>
        <taxon>Conoidasida</taxon>
        <taxon>Coccidia</taxon>
        <taxon>Eucoccidiorida</taxon>
        <taxon>Eimeriorina</taxon>
        <taxon>Eimeriidae</taxon>
        <taxon>Cyclospora</taxon>
    </lineage>
</organism>
<dbReference type="Gene3D" id="3.10.120.10">
    <property type="entry name" value="Cytochrome b5-like heme/steroid binding domain"/>
    <property type="match status" value="1"/>
</dbReference>
<dbReference type="EMBL" id="JROU02002264">
    <property type="protein sequence ID" value="OEH73631.1"/>
    <property type="molecule type" value="Genomic_DNA"/>
</dbReference>
<evidence type="ECO:0000256" key="2">
    <source>
        <dbReference type="SAM" id="Phobius"/>
    </source>
</evidence>
<evidence type="ECO:0000313" key="5">
    <source>
        <dbReference type="Proteomes" id="UP000095192"/>
    </source>
</evidence>
<reference evidence="4 5" key="1">
    <citation type="journal article" date="2016" name="BMC Genomics">
        <title>Comparative genomics reveals Cyclospora cayetanensis possesses coccidia-like metabolism and invasion components but unique surface antigens.</title>
        <authorList>
            <person name="Liu S."/>
            <person name="Wang L."/>
            <person name="Zheng H."/>
            <person name="Xu Z."/>
            <person name="Roellig D.M."/>
            <person name="Li N."/>
            <person name="Frace M.A."/>
            <person name="Tang K."/>
            <person name="Arrowood M.J."/>
            <person name="Moss D.M."/>
            <person name="Zhang L."/>
            <person name="Feng Y."/>
            <person name="Xiao L."/>
        </authorList>
    </citation>
    <scope>NUCLEOTIDE SEQUENCE [LARGE SCALE GENOMIC DNA]</scope>
    <source>
        <strain evidence="4 5">CHN_HEN01</strain>
    </source>
</reference>
<feature type="domain" description="Cytochrome b5 heme-binding" evidence="3">
    <location>
        <begin position="76"/>
        <end position="177"/>
    </location>
</feature>
<dbReference type="Proteomes" id="UP000095192">
    <property type="component" value="Unassembled WGS sequence"/>
</dbReference>
<dbReference type="PANTHER" id="PTHR10281">
    <property type="entry name" value="MEMBRANE-ASSOCIATED PROGESTERONE RECEPTOR COMPONENT-RELATED"/>
    <property type="match status" value="1"/>
</dbReference>
<dbReference type="InterPro" id="IPR036400">
    <property type="entry name" value="Cyt_B5-like_heme/steroid_sf"/>
</dbReference>
<name>A0A1D3CR01_9EIME</name>
<dbReference type="VEuPathDB" id="ToxoDB:LOC34622378"/>
<comment type="similarity">
    <text evidence="1">Belongs to the cytochrome b5 family. MAPR subfamily.</text>
</comment>
<dbReference type="SMART" id="SM01117">
    <property type="entry name" value="Cyt-b5"/>
    <property type="match status" value="1"/>
</dbReference>
<dbReference type="GO" id="GO:0016020">
    <property type="term" value="C:membrane"/>
    <property type="evidence" value="ECO:0007669"/>
    <property type="project" value="TreeGrafter"/>
</dbReference>
<keyword evidence="2" id="KW-0472">Membrane</keyword>
<sequence length="196" mass="21659">MLAGAQVAFKWLLQWGPTLIAGAAIALLGNFLLKKQYRNQRFASQIGTAAHGDIDTERKRDIVNTINPPEDNLKRFTLDELHKCRGGPSNDLLVGIQGLVYNVGANEAGRMFYGPGGSYHIFAGRDATVALAKMALEEGMLNSPPAKWVLLSNEERNCIRQWARRCCSKYPLVGVIDFGQGENEAASKWREQIAKL</sequence>
<evidence type="ECO:0000259" key="3">
    <source>
        <dbReference type="SMART" id="SM01117"/>
    </source>
</evidence>
<keyword evidence="2" id="KW-1133">Transmembrane helix</keyword>
<dbReference type="AlphaFoldDB" id="A0A1D3CR01"/>
<dbReference type="PANTHER" id="PTHR10281:SF76">
    <property type="entry name" value="CALCUTTA CUP-RELATED"/>
    <property type="match status" value="1"/>
</dbReference>